<evidence type="ECO:0000256" key="2">
    <source>
        <dbReference type="ARBA" id="ARBA00022617"/>
    </source>
</evidence>
<keyword evidence="2" id="KW-0349">Heme</keyword>
<dbReference type="Gene3D" id="1.10.490.10">
    <property type="entry name" value="Globins"/>
    <property type="match status" value="1"/>
</dbReference>
<dbReference type="Pfam" id="PF01152">
    <property type="entry name" value="Bac_globin"/>
    <property type="match status" value="1"/>
</dbReference>
<dbReference type="RefSeq" id="WP_221031277.1">
    <property type="nucleotide sequence ID" value="NZ_CP139781.1"/>
</dbReference>
<name>A0ABZ1C431_9BACT</name>
<reference evidence="5 6" key="1">
    <citation type="submission" date="2023-12" db="EMBL/GenBank/DDBJ databases">
        <title>Description of an unclassified Opitutus bacterium of Verrucomicrobiota.</title>
        <authorList>
            <person name="Zhang D.-F."/>
        </authorList>
    </citation>
    <scope>NUCLEOTIDE SEQUENCE [LARGE SCALE GENOMIC DNA]</scope>
    <source>
        <strain evidence="5 6">WL0086</strain>
    </source>
</reference>
<evidence type="ECO:0000256" key="3">
    <source>
        <dbReference type="ARBA" id="ARBA00022723"/>
    </source>
</evidence>
<dbReference type="EMBL" id="CP139781">
    <property type="protein sequence ID" value="WRQ86350.1"/>
    <property type="molecule type" value="Genomic_DNA"/>
</dbReference>
<evidence type="ECO:0000313" key="5">
    <source>
        <dbReference type="EMBL" id="WRQ86350.1"/>
    </source>
</evidence>
<dbReference type="InterPro" id="IPR009050">
    <property type="entry name" value="Globin-like_sf"/>
</dbReference>
<dbReference type="CDD" id="cd08916">
    <property type="entry name" value="TrHb3_P"/>
    <property type="match status" value="1"/>
</dbReference>
<keyword evidence="4" id="KW-0408">Iron</keyword>
<keyword evidence="6" id="KW-1185">Reference proteome</keyword>
<evidence type="ECO:0000313" key="6">
    <source>
        <dbReference type="Proteomes" id="UP000738431"/>
    </source>
</evidence>
<evidence type="ECO:0000256" key="1">
    <source>
        <dbReference type="ARBA" id="ARBA00022448"/>
    </source>
</evidence>
<gene>
    <name evidence="5" type="ORF">K1X11_016160</name>
</gene>
<accession>A0ABZ1C431</accession>
<keyword evidence="1" id="KW-0813">Transport</keyword>
<organism evidence="5 6">
    <name type="scientific">Actomonas aquatica</name>
    <dbReference type="NCBI Taxonomy" id="2866162"/>
    <lineage>
        <taxon>Bacteria</taxon>
        <taxon>Pseudomonadati</taxon>
        <taxon>Verrucomicrobiota</taxon>
        <taxon>Opitutia</taxon>
        <taxon>Opitutales</taxon>
        <taxon>Opitutaceae</taxon>
        <taxon>Actomonas</taxon>
    </lineage>
</organism>
<dbReference type="InterPro" id="IPR012292">
    <property type="entry name" value="Globin/Proto"/>
</dbReference>
<dbReference type="SUPFAM" id="SSF46458">
    <property type="entry name" value="Globin-like"/>
    <property type="match status" value="1"/>
</dbReference>
<proteinExistence type="predicted"/>
<dbReference type="InterPro" id="IPR001486">
    <property type="entry name" value="Hemoglobin_trunc"/>
</dbReference>
<evidence type="ECO:0000256" key="4">
    <source>
        <dbReference type="ARBA" id="ARBA00023004"/>
    </source>
</evidence>
<sequence length="120" mass="13678">MTTTDSLFDRVGGRDPLLQLLRSFYADVRQHADIGPIFAAHVTDWPNHLEKIANFWSTVLGGPTRYAGPVYHVHKSMPLQPPHFAAWLELWSRHCHIKFPGPIAEELVTVAHNFARRLQS</sequence>
<dbReference type="Proteomes" id="UP000738431">
    <property type="component" value="Chromosome"/>
</dbReference>
<keyword evidence="3" id="KW-0479">Metal-binding</keyword>
<protein>
    <submittedName>
        <fullName evidence="5">Group III truncated hemoglobin</fullName>
    </submittedName>
</protein>